<evidence type="ECO:0000313" key="12">
    <source>
        <dbReference type="Proteomes" id="UP000698173"/>
    </source>
</evidence>
<reference evidence="11" key="2">
    <citation type="submission" date="2021-09" db="EMBL/GenBank/DDBJ databases">
        <authorList>
            <person name="Gilroy R."/>
        </authorList>
    </citation>
    <scope>NUCLEOTIDE SEQUENCE</scope>
    <source>
        <strain evidence="11">CHK171-7178</strain>
    </source>
</reference>
<gene>
    <name evidence="11" type="primary">rraA</name>
    <name evidence="11" type="ORF">K8V56_17450</name>
</gene>
<comment type="cofactor">
    <cofactor evidence="9">
        <name>Mg(2+)</name>
        <dbReference type="ChEBI" id="CHEBI:18420"/>
    </cofactor>
</comment>
<evidence type="ECO:0000256" key="7">
    <source>
        <dbReference type="ARBA" id="ARBA00025046"/>
    </source>
</evidence>
<keyword evidence="6 10" id="KW-0456">Lyase</keyword>
<dbReference type="NCBIfam" id="NF006875">
    <property type="entry name" value="PRK09372.1"/>
    <property type="match status" value="1"/>
</dbReference>
<evidence type="ECO:0000313" key="11">
    <source>
        <dbReference type="EMBL" id="HJF33552.1"/>
    </source>
</evidence>
<accession>A0A921KEP4</accession>
<dbReference type="EC" id="4.1.1.112" evidence="10"/>
<comment type="subunit">
    <text evidence="4 10">Homotrimer.</text>
</comment>
<dbReference type="AlphaFoldDB" id="A0A921KEP4"/>
<dbReference type="SUPFAM" id="SSF89562">
    <property type="entry name" value="RraA-like"/>
    <property type="match status" value="1"/>
</dbReference>
<comment type="function">
    <text evidence="7 10">Catalyzes the aldol cleavage of 4-hydroxy-4-methyl-2-oxoglutarate (HMG) into 2 molecules of pyruvate. Also contains a secondary oxaloacetate (OAA) decarboxylase activity due to the common pyruvate enolate transition state formed following C-C bond cleavage in the retro-aldol and decarboxylation reactions.</text>
</comment>
<dbReference type="Gene3D" id="3.50.30.40">
    <property type="entry name" value="Ribonuclease E inhibitor RraA/RraA-like"/>
    <property type="match status" value="1"/>
</dbReference>
<dbReference type="Pfam" id="PF03737">
    <property type="entry name" value="RraA-like"/>
    <property type="match status" value="1"/>
</dbReference>
<dbReference type="GO" id="GO:0046872">
    <property type="term" value="F:metal ion binding"/>
    <property type="evidence" value="ECO:0007669"/>
    <property type="project" value="UniProtKB-KW"/>
</dbReference>
<evidence type="ECO:0000256" key="1">
    <source>
        <dbReference type="ARBA" id="ARBA00001342"/>
    </source>
</evidence>
<evidence type="ECO:0000256" key="8">
    <source>
        <dbReference type="ARBA" id="ARBA00047973"/>
    </source>
</evidence>
<comment type="catalytic activity">
    <reaction evidence="8 10">
        <text>oxaloacetate + H(+) = pyruvate + CO2</text>
        <dbReference type="Rhea" id="RHEA:15641"/>
        <dbReference type="ChEBI" id="CHEBI:15361"/>
        <dbReference type="ChEBI" id="CHEBI:15378"/>
        <dbReference type="ChEBI" id="CHEBI:16452"/>
        <dbReference type="ChEBI" id="CHEBI:16526"/>
        <dbReference type="EC" id="4.1.1.112"/>
    </reaction>
</comment>
<comment type="catalytic activity">
    <reaction evidence="1 10">
        <text>4-hydroxy-4-methyl-2-oxoglutarate = 2 pyruvate</text>
        <dbReference type="Rhea" id="RHEA:22748"/>
        <dbReference type="ChEBI" id="CHEBI:15361"/>
        <dbReference type="ChEBI" id="CHEBI:58276"/>
        <dbReference type="EC" id="4.1.3.17"/>
    </reaction>
</comment>
<evidence type="ECO:0000256" key="3">
    <source>
        <dbReference type="ARBA" id="ARBA00008621"/>
    </source>
</evidence>
<sequence>MDIKTADVCDEFGTELQVCSVEFKSFGKNKRFSGPIATVKVFEDNVLVKEALQTIPAGSVLVVDGGGSRNCALMGGNLGVIAETNKLAGVIIYGCIRDTAELREQNIGVLALGSNPMKSKKEGKGEQGNELNFGEVDWIPNYYVYADEDGIIVAARNLYK</sequence>
<dbReference type="GO" id="GO:0008428">
    <property type="term" value="F:ribonuclease inhibitor activity"/>
    <property type="evidence" value="ECO:0007669"/>
    <property type="project" value="InterPro"/>
</dbReference>
<feature type="binding site" evidence="9">
    <location>
        <begin position="75"/>
        <end position="78"/>
    </location>
    <ligand>
        <name>substrate</name>
    </ligand>
</feature>
<feature type="binding site" evidence="9">
    <location>
        <position position="97"/>
    </location>
    <ligand>
        <name>substrate</name>
    </ligand>
</feature>
<comment type="similarity">
    <text evidence="3 10">Belongs to the class II aldolase/RraA-like family.</text>
</comment>
<comment type="caution">
    <text evidence="11">The sequence shown here is derived from an EMBL/GenBank/DDBJ whole genome shotgun (WGS) entry which is preliminary data.</text>
</comment>
<dbReference type="PANTHER" id="PTHR33254:SF4">
    <property type="entry name" value="4-HYDROXY-4-METHYL-2-OXOGLUTARATE ALDOLASE 3-RELATED"/>
    <property type="match status" value="1"/>
</dbReference>
<dbReference type="CDD" id="cd16841">
    <property type="entry name" value="RraA_family"/>
    <property type="match status" value="1"/>
</dbReference>
<dbReference type="InterPro" id="IPR036704">
    <property type="entry name" value="RraA/RraA-like_sf"/>
</dbReference>
<proteinExistence type="inferred from homology"/>
<keyword evidence="5 9" id="KW-0479">Metal-binding</keyword>
<dbReference type="InterPro" id="IPR010203">
    <property type="entry name" value="RraA"/>
</dbReference>
<dbReference type="GO" id="GO:0051252">
    <property type="term" value="P:regulation of RNA metabolic process"/>
    <property type="evidence" value="ECO:0007669"/>
    <property type="project" value="InterPro"/>
</dbReference>
<name>A0A921KEP4_SPOPS</name>
<dbReference type="GO" id="GO:0047443">
    <property type="term" value="F:4-hydroxy-4-methyl-2-oxoglutarate aldolase activity"/>
    <property type="evidence" value="ECO:0007669"/>
    <property type="project" value="UniProtKB-EC"/>
</dbReference>
<dbReference type="PANTHER" id="PTHR33254">
    <property type="entry name" value="4-HYDROXY-4-METHYL-2-OXOGLUTARATE ALDOLASE 3-RELATED"/>
    <property type="match status" value="1"/>
</dbReference>
<dbReference type="EMBL" id="DYWT01000266">
    <property type="protein sequence ID" value="HJF33552.1"/>
    <property type="molecule type" value="Genomic_DNA"/>
</dbReference>
<feature type="binding site" evidence="9">
    <location>
        <position position="98"/>
    </location>
    <ligand>
        <name>Mg(2+)</name>
        <dbReference type="ChEBI" id="CHEBI:18420"/>
    </ligand>
</feature>
<keyword evidence="9" id="KW-0460">Magnesium</keyword>
<comment type="cofactor">
    <cofactor evidence="2 10">
        <name>a divalent metal cation</name>
        <dbReference type="ChEBI" id="CHEBI:60240"/>
    </cofactor>
</comment>
<dbReference type="GO" id="GO:0008948">
    <property type="term" value="F:oxaloacetate decarboxylase activity"/>
    <property type="evidence" value="ECO:0007669"/>
    <property type="project" value="UniProtKB-EC"/>
</dbReference>
<evidence type="ECO:0000256" key="10">
    <source>
        <dbReference type="RuleBase" id="RU004338"/>
    </source>
</evidence>
<evidence type="ECO:0000256" key="5">
    <source>
        <dbReference type="ARBA" id="ARBA00022723"/>
    </source>
</evidence>
<protein>
    <recommendedName>
        <fullName evidence="10">4-hydroxy-4-methyl-2-oxoglutarate aldolase</fullName>
        <shortName evidence="10">HMG aldolase</shortName>
        <ecNumber evidence="10">4.1.1.112</ecNumber>
        <ecNumber evidence="10">4.1.3.17</ecNumber>
    </recommendedName>
    <alternativeName>
        <fullName evidence="10">Oxaloacetate decarboxylase</fullName>
    </alternativeName>
</protein>
<dbReference type="NCBIfam" id="TIGR01935">
    <property type="entry name" value="NOT-MenG"/>
    <property type="match status" value="1"/>
</dbReference>
<evidence type="ECO:0000256" key="9">
    <source>
        <dbReference type="PIRSR" id="PIRSR605493-1"/>
    </source>
</evidence>
<organism evidence="11 12">
    <name type="scientific">Sporosarcina psychrophila</name>
    <name type="common">Bacillus psychrophilus</name>
    <dbReference type="NCBI Taxonomy" id="1476"/>
    <lineage>
        <taxon>Bacteria</taxon>
        <taxon>Bacillati</taxon>
        <taxon>Bacillota</taxon>
        <taxon>Bacilli</taxon>
        <taxon>Bacillales</taxon>
        <taxon>Caryophanaceae</taxon>
        <taxon>Sporosarcina</taxon>
    </lineage>
</organism>
<reference evidence="11" key="1">
    <citation type="journal article" date="2021" name="PeerJ">
        <title>Extensive microbial diversity within the chicken gut microbiome revealed by metagenomics and culture.</title>
        <authorList>
            <person name="Gilroy R."/>
            <person name="Ravi A."/>
            <person name="Getino M."/>
            <person name="Pursley I."/>
            <person name="Horton D.L."/>
            <person name="Alikhan N.F."/>
            <person name="Baker D."/>
            <person name="Gharbi K."/>
            <person name="Hall N."/>
            <person name="Watson M."/>
            <person name="Adriaenssens E.M."/>
            <person name="Foster-Nyarko E."/>
            <person name="Jarju S."/>
            <person name="Secka A."/>
            <person name="Antonio M."/>
            <person name="Oren A."/>
            <person name="Chaudhuri R.R."/>
            <person name="La Ragione R."/>
            <person name="Hildebrand F."/>
            <person name="Pallen M.J."/>
        </authorList>
    </citation>
    <scope>NUCLEOTIDE SEQUENCE</scope>
    <source>
        <strain evidence="11">CHK171-7178</strain>
    </source>
</reference>
<evidence type="ECO:0000256" key="4">
    <source>
        <dbReference type="ARBA" id="ARBA00011233"/>
    </source>
</evidence>
<dbReference type="InterPro" id="IPR005493">
    <property type="entry name" value="RraA/RraA-like"/>
</dbReference>
<evidence type="ECO:0000256" key="2">
    <source>
        <dbReference type="ARBA" id="ARBA00001968"/>
    </source>
</evidence>
<evidence type="ECO:0000256" key="6">
    <source>
        <dbReference type="ARBA" id="ARBA00023239"/>
    </source>
</evidence>
<dbReference type="Proteomes" id="UP000698173">
    <property type="component" value="Unassembled WGS sequence"/>
</dbReference>
<dbReference type="EC" id="4.1.3.17" evidence="10"/>